<evidence type="ECO:0000259" key="6">
    <source>
        <dbReference type="Pfam" id="PF02931"/>
    </source>
</evidence>
<dbReference type="PANTHER" id="PTHR18945">
    <property type="entry name" value="NEUROTRANSMITTER GATED ION CHANNEL"/>
    <property type="match status" value="1"/>
</dbReference>
<reference evidence="9" key="1">
    <citation type="journal article" date="2015" name="Nat. Genet.">
        <title>The genome and transcriptome of the zoonotic hookworm Ancylostoma ceylanicum identify infection-specific gene families.</title>
        <authorList>
            <person name="Schwarz E.M."/>
            <person name="Hu Y."/>
            <person name="Antoshechkin I."/>
            <person name="Miller M.M."/>
            <person name="Sternberg P.W."/>
            <person name="Aroian R.V."/>
        </authorList>
    </citation>
    <scope>NUCLEOTIDE SEQUENCE</scope>
    <source>
        <strain evidence="9">HY135</strain>
    </source>
</reference>
<dbReference type="Gene3D" id="2.70.170.10">
    <property type="entry name" value="Neurotransmitter-gated ion-channel ligand-binding domain"/>
    <property type="match status" value="1"/>
</dbReference>
<dbReference type="AlphaFoldDB" id="A0A016W501"/>
<dbReference type="InterPro" id="IPR006029">
    <property type="entry name" value="Neurotrans-gated_channel_TM"/>
</dbReference>
<comment type="caution">
    <text evidence="8">The sequence shown here is derived from an EMBL/GenBank/DDBJ whole genome shotgun (WGS) entry which is preliminary data.</text>
</comment>
<dbReference type="GO" id="GO:0005230">
    <property type="term" value="F:extracellular ligand-gated monoatomic ion channel activity"/>
    <property type="evidence" value="ECO:0007669"/>
    <property type="project" value="InterPro"/>
</dbReference>
<dbReference type="InterPro" id="IPR006201">
    <property type="entry name" value="Neur_channel"/>
</dbReference>
<dbReference type="PRINTS" id="PR00252">
    <property type="entry name" value="NRIONCHANNEL"/>
</dbReference>
<dbReference type="EMBL" id="JARK01001337">
    <property type="protein sequence ID" value="EYC34661.1"/>
    <property type="molecule type" value="Genomic_DNA"/>
</dbReference>
<keyword evidence="5" id="KW-0406">Ion transport</keyword>
<keyword evidence="5" id="KW-0407">Ion channel</keyword>
<dbReference type="PROSITE" id="PS00236">
    <property type="entry name" value="NEUROTR_ION_CHANNEL"/>
    <property type="match status" value="1"/>
</dbReference>
<dbReference type="InterPro" id="IPR036719">
    <property type="entry name" value="Neuro-gated_channel_TM_sf"/>
</dbReference>
<evidence type="ECO:0000256" key="4">
    <source>
        <dbReference type="ARBA" id="ARBA00023136"/>
    </source>
</evidence>
<dbReference type="Pfam" id="PF02931">
    <property type="entry name" value="Neur_chan_LBD"/>
    <property type="match status" value="1"/>
</dbReference>
<evidence type="ECO:0000313" key="8">
    <source>
        <dbReference type="EMBL" id="EYC34661.1"/>
    </source>
</evidence>
<gene>
    <name evidence="8" type="primary">Acey_s0001.g83</name>
    <name evidence="8" type="ORF">Y032_0001g83</name>
</gene>
<dbReference type="SUPFAM" id="SSF90112">
    <property type="entry name" value="Neurotransmitter-gated ion-channel transmembrane pore"/>
    <property type="match status" value="1"/>
</dbReference>
<dbReference type="Proteomes" id="UP000024635">
    <property type="component" value="Unassembled WGS sequence"/>
</dbReference>
<dbReference type="Pfam" id="PF02932">
    <property type="entry name" value="Neur_chan_memb"/>
    <property type="match status" value="1"/>
</dbReference>
<evidence type="ECO:0000259" key="7">
    <source>
        <dbReference type="Pfam" id="PF02932"/>
    </source>
</evidence>
<dbReference type="Gene3D" id="1.20.58.390">
    <property type="entry name" value="Neurotransmitter-gated ion-channel transmembrane domain"/>
    <property type="match status" value="1"/>
</dbReference>
<sequence length="433" mass="48544">MYEPSPNTTSYTSYTEKNPGAACIIEITEVLSVHSLLAAGSTEVFSRIFSKYNPAIRPKHDASYITNVTVYLSLFSLLAVNEQTQTVRFTMDMAIEWTDPLLAWTSTGVDSATIKVPEQSVWTPDVMLFAATSKQDLINYERRLVVLRSDGLIVKSGPQVVAHPCQINVLKFPYDDQTCTFSVGSWSYTNANLRLYTPYEQYEPSKDFTGNTEWKLLSLTARHTVDSTYAEGDFDVLLLTVHLRRHPHFYTFAIIVPSFVCTFLCLNGLFLPSEISGLSIEKVSLGVCTLLAMALILQSVTASMPKSEKLPLLGVYVLAQTILCAIAVLITSIYLIVQERAVTRGWNPPGCLTNTFLTRHYDRKVTHSDEAQQDGSEPTRLSPYLESISAFLRETSSDSRLERMWARIFDRINVITLVVFQLANLVMTLVILL</sequence>
<evidence type="ECO:0000256" key="5">
    <source>
        <dbReference type="RuleBase" id="RU000687"/>
    </source>
</evidence>
<feature type="transmembrane region" description="Helical" evidence="5">
    <location>
        <begin position="313"/>
        <end position="337"/>
    </location>
</feature>
<feature type="transmembrane region" description="Helical" evidence="5">
    <location>
        <begin position="283"/>
        <end position="301"/>
    </location>
</feature>
<feature type="domain" description="Neurotransmitter-gated ion-channel ligand-binding" evidence="6">
    <location>
        <begin position="42"/>
        <end position="247"/>
    </location>
</feature>
<keyword evidence="9" id="KW-1185">Reference proteome</keyword>
<proteinExistence type="inferred from homology"/>
<keyword evidence="4 5" id="KW-0472">Membrane</keyword>
<keyword evidence="3 5" id="KW-1133">Transmembrane helix</keyword>
<dbReference type="OrthoDB" id="410315at2759"/>
<dbReference type="InterPro" id="IPR006202">
    <property type="entry name" value="Neur_chan_lig-bd"/>
</dbReference>
<dbReference type="InterPro" id="IPR038050">
    <property type="entry name" value="Neuro_actylchol_rec"/>
</dbReference>
<keyword evidence="2 5" id="KW-0812">Transmembrane</keyword>
<dbReference type="CDD" id="cd18989">
    <property type="entry name" value="LGIC_ECD_cation"/>
    <property type="match status" value="1"/>
</dbReference>
<dbReference type="GO" id="GO:0016020">
    <property type="term" value="C:membrane"/>
    <property type="evidence" value="ECO:0007669"/>
    <property type="project" value="UniProtKB-SubCell"/>
</dbReference>
<feature type="transmembrane region" description="Helical" evidence="5">
    <location>
        <begin position="412"/>
        <end position="432"/>
    </location>
</feature>
<accession>A0A016W501</accession>
<comment type="similarity">
    <text evidence="5">Belongs to the ligand-gated ion channel (TC 1.A.9) family.</text>
</comment>
<dbReference type="SUPFAM" id="SSF63712">
    <property type="entry name" value="Nicotinic receptor ligand binding domain-like"/>
    <property type="match status" value="1"/>
</dbReference>
<organism evidence="8 9">
    <name type="scientific">Ancylostoma ceylanicum</name>
    <dbReference type="NCBI Taxonomy" id="53326"/>
    <lineage>
        <taxon>Eukaryota</taxon>
        <taxon>Metazoa</taxon>
        <taxon>Ecdysozoa</taxon>
        <taxon>Nematoda</taxon>
        <taxon>Chromadorea</taxon>
        <taxon>Rhabditida</taxon>
        <taxon>Rhabditina</taxon>
        <taxon>Rhabditomorpha</taxon>
        <taxon>Strongyloidea</taxon>
        <taxon>Ancylostomatidae</taxon>
        <taxon>Ancylostomatinae</taxon>
        <taxon>Ancylostoma</taxon>
    </lineage>
</organism>
<evidence type="ECO:0000256" key="2">
    <source>
        <dbReference type="ARBA" id="ARBA00022692"/>
    </source>
</evidence>
<dbReference type="InterPro" id="IPR018000">
    <property type="entry name" value="Neurotransmitter_ion_chnl_CS"/>
</dbReference>
<feature type="domain" description="Neurotransmitter-gated ion-channel transmembrane" evidence="7">
    <location>
        <begin position="254"/>
        <end position="340"/>
    </location>
</feature>
<keyword evidence="5" id="KW-0813">Transport</keyword>
<protein>
    <submittedName>
        <fullName evidence="8">Uncharacterized protein</fullName>
    </submittedName>
</protein>
<dbReference type="GO" id="GO:0004888">
    <property type="term" value="F:transmembrane signaling receptor activity"/>
    <property type="evidence" value="ECO:0007669"/>
    <property type="project" value="InterPro"/>
</dbReference>
<feature type="transmembrane region" description="Helical" evidence="5">
    <location>
        <begin position="249"/>
        <end position="271"/>
    </location>
</feature>
<evidence type="ECO:0000256" key="3">
    <source>
        <dbReference type="ARBA" id="ARBA00022989"/>
    </source>
</evidence>
<dbReference type="InterPro" id="IPR036734">
    <property type="entry name" value="Neur_chan_lig-bd_sf"/>
</dbReference>
<dbReference type="STRING" id="53326.A0A016W501"/>
<dbReference type="CDD" id="cd19051">
    <property type="entry name" value="LGIC_TM_cation"/>
    <property type="match status" value="1"/>
</dbReference>
<evidence type="ECO:0000313" key="9">
    <source>
        <dbReference type="Proteomes" id="UP000024635"/>
    </source>
</evidence>
<comment type="subcellular location">
    <subcellularLocation>
        <location evidence="1">Membrane</location>
        <topology evidence="1">Multi-pass membrane protein</topology>
    </subcellularLocation>
</comment>
<name>A0A016W501_9BILA</name>
<dbReference type="FunFam" id="2.70.170.10:FF:000027">
    <property type="entry name" value="Ligand-Gated ion Channel"/>
    <property type="match status" value="1"/>
</dbReference>
<evidence type="ECO:0000256" key="1">
    <source>
        <dbReference type="ARBA" id="ARBA00004141"/>
    </source>
</evidence>